<dbReference type="Pfam" id="PF00072">
    <property type="entry name" value="Response_reg"/>
    <property type="match status" value="1"/>
</dbReference>
<gene>
    <name evidence="3" type="ORF">ACX27_24960</name>
</gene>
<evidence type="ECO:0000313" key="4">
    <source>
        <dbReference type="Proteomes" id="UP000062645"/>
    </source>
</evidence>
<organism evidence="3 4">
    <name type="scientific">Nostoc piscinale CENA21</name>
    <dbReference type="NCBI Taxonomy" id="224013"/>
    <lineage>
        <taxon>Bacteria</taxon>
        <taxon>Bacillati</taxon>
        <taxon>Cyanobacteriota</taxon>
        <taxon>Cyanophyceae</taxon>
        <taxon>Nostocales</taxon>
        <taxon>Nostocaceae</taxon>
        <taxon>Nostoc</taxon>
    </lineage>
</organism>
<dbReference type="KEGG" id="npz:ACX27_24960"/>
<dbReference type="SUPFAM" id="SSF52172">
    <property type="entry name" value="CheY-like"/>
    <property type="match status" value="1"/>
</dbReference>
<dbReference type="Proteomes" id="UP000062645">
    <property type="component" value="Chromosome"/>
</dbReference>
<dbReference type="InterPro" id="IPR052893">
    <property type="entry name" value="TCS_response_regulator"/>
</dbReference>
<dbReference type="Gene3D" id="3.40.50.2300">
    <property type="match status" value="1"/>
</dbReference>
<dbReference type="GO" id="GO:0000160">
    <property type="term" value="P:phosphorelay signal transduction system"/>
    <property type="evidence" value="ECO:0007669"/>
    <property type="project" value="InterPro"/>
</dbReference>
<sequence length="154" mass="17316">MADDDEDDSMLIREAITVSQLHIDLHTVSNGEELMDYLHRRGHYADNTVAPRPSLILLDLNMPKKNGLEVLKEIKTDPELKTIPVIVLTTSKAEENIHHTYSLGANSYIVKPMTFSALVELIETFGKYWFETVELPLGVVGGENEEKPNQSSTH</sequence>
<reference evidence="3 4" key="2">
    <citation type="journal article" date="2016" name="Genome Announc.">
        <title>Draft Genome Sequence of the N2-Fixing Cyanobacterium Nostoc piscinale CENA21, Isolated from the Brazilian Amazon Floodplain.</title>
        <authorList>
            <person name="Leao T."/>
            <person name="Guimaraes P.I."/>
            <person name="de Melo A.G."/>
            <person name="Ramos R.T."/>
            <person name="Leao P.N."/>
            <person name="Silva A."/>
            <person name="Fiore M.F."/>
            <person name="Schneider M.P."/>
        </authorList>
    </citation>
    <scope>NUCLEOTIDE SEQUENCE [LARGE SCALE GENOMIC DNA]</scope>
    <source>
        <strain evidence="3 4">CENA21</strain>
    </source>
</reference>
<dbReference type="PANTHER" id="PTHR44520">
    <property type="entry name" value="RESPONSE REGULATOR RCP1-RELATED"/>
    <property type="match status" value="1"/>
</dbReference>
<accession>A0A0M4TNM9</accession>
<dbReference type="InterPro" id="IPR011006">
    <property type="entry name" value="CheY-like_superfamily"/>
</dbReference>
<evidence type="ECO:0000259" key="2">
    <source>
        <dbReference type="PROSITE" id="PS50110"/>
    </source>
</evidence>
<dbReference type="EMBL" id="CP012036">
    <property type="protein sequence ID" value="ALF55336.1"/>
    <property type="molecule type" value="Genomic_DNA"/>
</dbReference>
<proteinExistence type="predicted"/>
<reference evidence="4" key="1">
    <citation type="submission" date="2015-07" db="EMBL/GenBank/DDBJ databases">
        <title>Genome Of Nitrogen-Fixing Cyanobacterium Nostoc piscinale CENA21 From Solimoes/Amazon River Floodplain Sediments And Comparative Genomics To Uncover Biosynthetic Natural Products Potential.</title>
        <authorList>
            <person name="Leao T.F."/>
            <person name="Leao P.N."/>
            <person name="Guimaraes P.I."/>
            <person name="de Melo A.G.C."/>
            <person name="Ramos R.T.J."/>
            <person name="Silva A."/>
            <person name="Fiore M.F."/>
            <person name="Schneider M.P.C."/>
        </authorList>
    </citation>
    <scope>NUCLEOTIDE SEQUENCE [LARGE SCALE GENOMIC DNA]</scope>
    <source>
        <strain evidence="4">CENA21</strain>
    </source>
</reference>
<evidence type="ECO:0000313" key="3">
    <source>
        <dbReference type="EMBL" id="ALF55336.1"/>
    </source>
</evidence>
<evidence type="ECO:0000256" key="1">
    <source>
        <dbReference type="PROSITE-ProRule" id="PRU00169"/>
    </source>
</evidence>
<dbReference type="PROSITE" id="PS50110">
    <property type="entry name" value="RESPONSE_REGULATORY"/>
    <property type="match status" value="1"/>
</dbReference>
<dbReference type="STRING" id="224013.ACX27_24960"/>
<name>A0A0M4TNM9_9NOSO</name>
<dbReference type="PANTHER" id="PTHR44520:SF2">
    <property type="entry name" value="RESPONSE REGULATOR RCP1"/>
    <property type="match status" value="1"/>
</dbReference>
<dbReference type="InterPro" id="IPR001789">
    <property type="entry name" value="Sig_transdc_resp-reg_receiver"/>
</dbReference>
<feature type="modified residue" description="4-aspartylphosphate" evidence="1">
    <location>
        <position position="59"/>
    </location>
</feature>
<protein>
    <submittedName>
        <fullName evidence="3">Chemotaxis protein CheY</fullName>
    </submittedName>
</protein>
<keyword evidence="4" id="KW-1185">Reference proteome</keyword>
<dbReference type="CDD" id="cd17557">
    <property type="entry name" value="REC_Rcp-like"/>
    <property type="match status" value="1"/>
</dbReference>
<dbReference type="SMART" id="SM00448">
    <property type="entry name" value="REC"/>
    <property type="match status" value="1"/>
</dbReference>
<dbReference type="AlphaFoldDB" id="A0A0M4TNM9"/>
<feature type="domain" description="Response regulatory" evidence="2">
    <location>
        <begin position="1"/>
        <end position="126"/>
    </location>
</feature>
<dbReference type="PATRIC" id="fig|224013.5.peg.5993"/>
<keyword evidence="1" id="KW-0597">Phosphoprotein</keyword>